<evidence type="ECO:0000256" key="2">
    <source>
        <dbReference type="ARBA" id="ARBA00022475"/>
    </source>
</evidence>
<keyword evidence="2 8" id="KW-1003">Cell membrane</keyword>
<evidence type="ECO:0000256" key="6">
    <source>
        <dbReference type="ARBA" id="ARBA00023136"/>
    </source>
</evidence>
<keyword evidence="6 8" id="KW-0472">Membrane</keyword>
<dbReference type="HAMAP" id="MF_00910">
    <property type="entry name" value="FtsL"/>
    <property type="match status" value="1"/>
</dbReference>
<evidence type="ECO:0000256" key="7">
    <source>
        <dbReference type="ARBA" id="ARBA00023306"/>
    </source>
</evidence>
<gene>
    <name evidence="8" type="primary">ftsL</name>
    <name evidence="11" type="ORF">B0O95_1087</name>
</gene>
<dbReference type="AlphaFoldDB" id="A0A2P5K9F5"/>
<evidence type="ECO:0000256" key="3">
    <source>
        <dbReference type="ARBA" id="ARBA00022618"/>
    </source>
</evidence>
<feature type="compositionally biased region" description="Low complexity" evidence="10">
    <location>
        <begin position="102"/>
        <end position="119"/>
    </location>
</feature>
<evidence type="ECO:0000256" key="4">
    <source>
        <dbReference type="ARBA" id="ARBA00022692"/>
    </source>
</evidence>
<sequence>MSRLNIFLLIVVLGCALSVVNATNRQREVFIDLQRAQSQEHQLQLDYAQLQYQQSALSKTSRIERIATADLKMQPVVPGRTQYVSVDPASVPADTPPASDVGARASGSASPGATAGVAR</sequence>
<comment type="subcellular location">
    <subcellularLocation>
        <location evidence="8">Cell inner membrane</location>
        <topology evidence="8">Single-pass type II membrane protein</topology>
    </subcellularLocation>
    <subcellularLocation>
        <location evidence="1">Cell membrane</location>
        <topology evidence="1">Single-pass type II membrane protein</topology>
    </subcellularLocation>
    <text evidence="8">Localizes to the division septum where it forms a ring structure.</text>
</comment>
<name>A0A2P5K9F5_9BURK</name>
<evidence type="ECO:0000313" key="11">
    <source>
        <dbReference type="EMBL" id="PPB83347.1"/>
    </source>
</evidence>
<reference evidence="11 12" key="1">
    <citation type="submission" date="2018-01" db="EMBL/GenBank/DDBJ databases">
        <title>Genomic Encyclopedia of Type Strains, Phase III (KMG-III): the genomes of soil and plant-associated and newly described type strains.</title>
        <authorList>
            <person name="Whitman W."/>
        </authorList>
    </citation>
    <scope>NUCLEOTIDE SEQUENCE [LARGE SCALE GENOMIC DNA]</scope>
    <source>
        <strain evidence="11 12">HKI456</strain>
    </source>
</reference>
<dbReference type="GO" id="GO:0005886">
    <property type="term" value="C:plasma membrane"/>
    <property type="evidence" value="ECO:0007669"/>
    <property type="project" value="UniProtKB-SubCell"/>
</dbReference>
<evidence type="ECO:0000256" key="9">
    <source>
        <dbReference type="NCBIfam" id="TIGR02209"/>
    </source>
</evidence>
<dbReference type="GO" id="GO:0032153">
    <property type="term" value="C:cell division site"/>
    <property type="evidence" value="ECO:0007669"/>
    <property type="project" value="UniProtKB-UniRule"/>
</dbReference>
<comment type="similarity">
    <text evidence="8">Belongs to the FtsL family.</text>
</comment>
<keyword evidence="5 8" id="KW-1133">Transmembrane helix</keyword>
<evidence type="ECO:0000313" key="12">
    <source>
        <dbReference type="Proteomes" id="UP000243096"/>
    </source>
</evidence>
<comment type="caution">
    <text evidence="11">The sequence shown here is derived from an EMBL/GenBank/DDBJ whole genome shotgun (WGS) entry which is preliminary data.</text>
</comment>
<comment type="subunit">
    <text evidence="8">Part of a complex composed of FtsB, FtsL and FtsQ.</text>
</comment>
<evidence type="ECO:0000256" key="10">
    <source>
        <dbReference type="SAM" id="MobiDB-lite"/>
    </source>
</evidence>
<organism evidence="11 12">
    <name type="scientific">Mycetohabitans endofungorum</name>
    <dbReference type="NCBI Taxonomy" id="417203"/>
    <lineage>
        <taxon>Bacteria</taxon>
        <taxon>Pseudomonadati</taxon>
        <taxon>Pseudomonadota</taxon>
        <taxon>Betaproteobacteria</taxon>
        <taxon>Burkholderiales</taxon>
        <taxon>Burkholderiaceae</taxon>
        <taxon>Mycetohabitans</taxon>
    </lineage>
</organism>
<dbReference type="GO" id="GO:0043093">
    <property type="term" value="P:FtsZ-dependent cytokinesis"/>
    <property type="evidence" value="ECO:0007669"/>
    <property type="project" value="UniProtKB-UniRule"/>
</dbReference>
<keyword evidence="7 8" id="KW-0131">Cell cycle</keyword>
<protein>
    <recommendedName>
        <fullName evidence="8 9">Cell division protein FtsL</fullName>
    </recommendedName>
</protein>
<dbReference type="PANTHER" id="PTHR37479">
    <property type="entry name" value="CELL DIVISION PROTEIN FTSL"/>
    <property type="match status" value="1"/>
</dbReference>
<dbReference type="OrthoDB" id="9153760at2"/>
<dbReference type="EMBL" id="PRDW01000008">
    <property type="protein sequence ID" value="PPB83347.1"/>
    <property type="molecule type" value="Genomic_DNA"/>
</dbReference>
<accession>A0A2P5K9F5</accession>
<dbReference type="PANTHER" id="PTHR37479:SF1">
    <property type="entry name" value="CELL DIVISION PROTEIN FTSL"/>
    <property type="match status" value="1"/>
</dbReference>
<dbReference type="Proteomes" id="UP000243096">
    <property type="component" value="Unassembled WGS sequence"/>
</dbReference>
<dbReference type="Pfam" id="PF04999">
    <property type="entry name" value="FtsL"/>
    <property type="match status" value="1"/>
</dbReference>
<evidence type="ECO:0000256" key="8">
    <source>
        <dbReference type="HAMAP-Rule" id="MF_00910"/>
    </source>
</evidence>
<keyword evidence="3 8" id="KW-0132">Cell division</keyword>
<dbReference type="InterPro" id="IPR011922">
    <property type="entry name" value="Cell_div_FtsL"/>
</dbReference>
<dbReference type="RefSeq" id="WP_104077600.1">
    <property type="nucleotide sequence ID" value="NZ_CP062178.1"/>
</dbReference>
<dbReference type="NCBIfam" id="TIGR02209">
    <property type="entry name" value="ftsL_broad"/>
    <property type="match status" value="1"/>
</dbReference>
<dbReference type="PROSITE" id="PS51257">
    <property type="entry name" value="PROKAR_LIPOPROTEIN"/>
    <property type="match status" value="1"/>
</dbReference>
<keyword evidence="4 8" id="KW-0812">Transmembrane</keyword>
<evidence type="ECO:0000256" key="1">
    <source>
        <dbReference type="ARBA" id="ARBA00004401"/>
    </source>
</evidence>
<keyword evidence="8" id="KW-0997">Cell inner membrane</keyword>
<keyword evidence="12" id="KW-1185">Reference proteome</keyword>
<comment type="function">
    <text evidence="8">Essential cell division protein. May link together the upstream cell division proteins, which are predominantly cytoplasmic, with the downstream cell division proteins, which are predominantly periplasmic.</text>
</comment>
<feature type="region of interest" description="Disordered" evidence="10">
    <location>
        <begin position="87"/>
        <end position="119"/>
    </location>
</feature>
<evidence type="ECO:0000256" key="5">
    <source>
        <dbReference type="ARBA" id="ARBA00022989"/>
    </source>
</evidence>
<proteinExistence type="inferred from homology"/>